<gene>
    <name evidence="1" type="ORF">AAW51_2115</name>
</gene>
<name>A0A0G3BN82_9BURK</name>
<dbReference type="KEGG" id="pbh:AAW51_2115"/>
<evidence type="ECO:0000313" key="1">
    <source>
        <dbReference type="EMBL" id="AKJ28806.1"/>
    </source>
</evidence>
<organism evidence="1 2">
    <name type="scientific">Caldimonas brevitalea</name>
    <dbReference type="NCBI Taxonomy" id="413882"/>
    <lineage>
        <taxon>Bacteria</taxon>
        <taxon>Pseudomonadati</taxon>
        <taxon>Pseudomonadota</taxon>
        <taxon>Betaproteobacteria</taxon>
        <taxon>Burkholderiales</taxon>
        <taxon>Sphaerotilaceae</taxon>
        <taxon>Caldimonas</taxon>
    </lineage>
</organism>
<dbReference type="STRING" id="413882.AAW51_2115"/>
<dbReference type="AlphaFoldDB" id="A0A0G3BN82"/>
<proteinExistence type="predicted"/>
<evidence type="ECO:0000313" key="2">
    <source>
        <dbReference type="Proteomes" id="UP000035352"/>
    </source>
</evidence>
<sequence>MFDTPNAARRAYMERLDPELVGTPDQHIKRHFDAWRSNVRGAKLARA</sequence>
<protein>
    <submittedName>
        <fullName evidence="1">Uncharacterized protein</fullName>
    </submittedName>
</protein>
<accession>A0A0G3BN82</accession>
<dbReference type="EMBL" id="CP011371">
    <property type="protein sequence ID" value="AKJ28806.1"/>
    <property type="molecule type" value="Genomic_DNA"/>
</dbReference>
<keyword evidence="2" id="KW-1185">Reference proteome</keyword>
<dbReference type="Proteomes" id="UP000035352">
    <property type="component" value="Chromosome"/>
</dbReference>
<reference evidence="1 2" key="1">
    <citation type="submission" date="2015-05" db="EMBL/GenBank/DDBJ databases">
        <authorList>
            <person name="Tang B."/>
            <person name="Yu Y."/>
        </authorList>
    </citation>
    <scope>NUCLEOTIDE SEQUENCE [LARGE SCALE GENOMIC DNA]</scope>
    <source>
        <strain evidence="1 2">DSM 7029</strain>
    </source>
</reference>